<dbReference type="PANTHER" id="PTHR46470:SF4">
    <property type="entry name" value="5-AMINO-6-(5-PHOSPHO-D-RIBITYLAMINO)URACIL PHOSPHATASE YIGB"/>
    <property type="match status" value="1"/>
</dbReference>
<evidence type="ECO:0000256" key="2">
    <source>
        <dbReference type="ARBA" id="ARBA00022842"/>
    </source>
</evidence>
<dbReference type="AlphaFoldDB" id="E0SSL1"/>
<protein>
    <submittedName>
        <fullName evidence="3">Haloacid dehalogenase domain protein hydrolase</fullName>
    </submittedName>
</protein>
<organism evidence="3 4">
    <name type="scientific">Ignisphaera aggregans (strain DSM 17230 / JCM 13409 / AQ1.S1)</name>
    <dbReference type="NCBI Taxonomy" id="583356"/>
    <lineage>
        <taxon>Archaea</taxon>
        <taxon>Thermoproteota</taxon>
        <taxon>Thermoprotei</taxon>
        <taxon>Desulfurococcales</taxon>
        <taxon>Desulfurococcaceae</taxon>
        <taxon>Ignisphaera</taxon>
    </lineage>
</organism>
<dbReference type="InterPro" id="IPR023214">
    <property type="entry name" value="HAD_sf"/>
</dbReference>
<dbReference type="STRING" id="583356.Igag_1799"/>
<dbReference type="InterPro" id="IPR036412">
    <property type="entry name" value="HAD-like_sf"/>
</dbReference>
<dbReference type="Proteomes" id="UP000001304">
    <property type="component" value="Chromosome"/>
</dbReference>
<proteinExistence type="predicted"/>
<evidence type="ECO:0000313" key="3">
    <source>
        <dbReference type="EMBL" id="ADM28596.1"/>
    </source>
</evidence>
<gene>
    <name evidence="3" type="ordered locus">Igag_1799</name>
</gene>
<keyword evidence="4" id="KW-1185">Reference proteome</keyword>
<evidence type="ECO:0000313" key="4">
    <source>
        <dbReference type="Proteomes" id="UP000001304"/>
    </source>
</evidence>
<keyword evidence="2" id="KW-0460">Magnesium</keyword>
<dbReference type="SFLD" id="SFLDS00003">
    <property type="entry name" value="Haloacid_Dehalogenase"/>
    <property type="match status" value="1"/>
</dbReference>
<dbReference type="Pfam" id="PF00702">
    <property type="entry name" value="Hydrolase"/>
    <property type="match status" value="1"/>
</dbReference>
<dbReference type="HOGENOM" id="CLU_093397_0_0_2"/>
<dbReference type="BioCyc" id="IAGG583356:GHAH-1786-MONOMER"/>
<dbReference type="SUPFAM" id="SSF56784">
    <property type="entry name" value="HAD-like"/>
    <property type="match status" value="1"/>
</dbReference>
<evidence type="ECO:0000256" key="1">
    <source>
        <dbReference type="ARBA" id="ARBA00022801"/>
    </source>
</evidence>
<dbReference type="Gene3D" id="3.40.50.1000">
    <property type="entry name" value="HAD superfamily/HAD-like"/>
    <property type="match status" value="1"/>
</dbReference>
<dbReference type="SFLD" id="SFLDG01129">
    <property type="entry name" value="C1.5:_HAD__Beta-PGM__Phosphata"/>
    <property type="match status" value="1"/>
</dbReference>
<reference evidence="3 4" key="1">
    <citation type="journal article" date="2010" name="Stand. Genomic Sci.">
        <title>Complete genome sequence of Ignisphaera aggregans type strain (AQ1.S1).</title>
        <authorList>
            <person name="Goker M."/>
            <person name="Held B."/>
            <person name="Lapidus A."/>
            <person name="Nolan M."/>
            <person name="Spring S."/>
            <person name="Yasawong M."/>
            <person name="Lucas S."/>
            <person name="Glavina Del Rio T."/>
            <person name="Tice H."/>
            <person name="Cheng J.F."/>
            <person name="Goodwin L."/>
            <person name="Tapia R."/>
            <person name="Pitluck S."/>
            <person name="Liolios K."/>
            <person name="Ivanova N."/>
            <person name="Mavromatis K."/>
            <person name="Mikhailova N."/>
            <person name="Pati A."/>
            <person name="Chen A."/>
            <person name="Palaniappan K."/>
            <person name="Brambilla E."/>
            <person name="Land M."/>
            <person name="Hauser L."/>
            <person name="Chang Y.J."/>
            <person name="Jeffries C.D."/>
            <person name="Brettin T."/>
            <person name="Detter J.C."/>
            <person name="Han C."/>
            <person name="Rohde M."/>
            <person name="Sikorski J."/>
            <person name="Woyke T."/>
            <person name="Bristow J."/>
            <person name="Eisen J.A."/>
            <person name="Markowitz V."/>
            <person name="Hugenholtz P."/>
            <person name="Kyrpides N.C."/>
            <person name="Klenk H.P."/>
        </authorList>
    </citation>
    <scope>NUCLEOTIDE SEQUENCE [LARGE SCALE GENOMIC DNA]</scope>
    <source>
        <strain evidence="4">DSM 17230 / JCM 13409 / AQ1.S1</strain>
    </source>
</reference>
<keyword evidence="1 3" id="KW-0378">Hydrolase</keyword>
<dbReference type="PANTHER" id="PTHR46470">
    <property type="entry name" value="N-ACYLNEURAMINATE-9-PHOSPHATASE"/>
    <property type="match status" value="1"/>
</dbReference>
<name>E0SSL1_IGNAA</name>
<dbReference type="GO" id="GO:0016787">
    <property type="term" value="F:hydrolase activity"/>
    <property type="evidence" value="ECO:0007669"/>
    <property type="project" value="UniProtKB-KW"/>
</dbReference>
<dbReference type="KEGG" id="iag:Igag_1799"/>
<dbReference type="InterPro" id="IPR051400">
    <property type="entry name" value="HAD-like_hydrolase"/>
</dbReference>
<dbReference type="EMBL" id="CP002098">
    <property type="protein sequence ID" value="ADM28596.1"/>
    <property type="molecule type" value="Genomic_DNA"/>
</dbReference>
<accession>E0SSL1</accession>
<dbReference type="Gene3D" id="1.10.150.520">
    <property type="match status" value="1"/>
</dbReference>
<sequence>MNTYIMIDLDHTLVISPITKVLNNIRKDLAKLAGVSEEYVHRVWLEIEARYVAISSPKAFDWNYILEEVCKALNVKYYVDIIELFYDNCKDVEVLDNAYTVLEMLRSMGYILVLSTNGLSKYQLCVIKEVQLDKYFDYMVFPDTIGCLKNCRRFYEEFASRGKVITVGDSYFFDVYYPKLFGFKSIFVYRGYMEDIFTRIFRIDTSIEPDATINNLQNLPRILPNIESS</sequence>